<dbReference type="PRINTS" id="PR00990">
    <property type="entry name" value="RIBOKINASE"/>
</dbReference>
<dbReference type="GO" id="GO:0005634">
    <property type="term" value="C:nucleus"/>
    <property type="evidence" value="ECO:0007669"/>
    <property type="project" value="UniProtKB-SubCell"/>
</dbReference>
<evidence type="ECO:0000256" key="5">
    <source>
        <dbReference type="ARBA" id="ARBA00022679"/>
    </source>
</evidence>
<feature type="binding site" evidence="13">
    <location>
        <position position="281"/>
    </location>
    <ligand>
        <name>K(+)</name>
        <dbReference type="ChEBI" id="CHEBI:29103"/>
    </ligand>
</feature>
<dbReference type="GO" id="GO:0004747">
    <property type="term" value="F:ribokinase activity"/>
    <property type="evidence" value="ECO:0007669"/>
    <property type="project" value="UniProtKB-UniRule"/>
</dbReference>
<comment type="subcellular location">
    <subcellularLocation>
        <location evidence="13">Cytoplasm</location>
    </subcellularLocation>
    <subcellularLocation>
        <location evidence="13">Nucleus</location>
    </subcellularLocation>
</comment>
<dbReference type="InterPro" id="IPR011877">
    <property type="entry name" value="Ribokinase"/>
</dbReference>
<dbReference type="PROSITE" id="PS00584">
    <property type="entry name" value="PFKB_KINASES_2"/>
    <property type="match status" value="1"/>
</dbReference>
<dbReference type="GO" id="GO:0005737">
    <property type="term" value="C:cytoplasm"/>
    <property type="evidence" value="ECO:0007669"/>
    <property type="project" value="UniProtKB-SubCell"/>
</dbReference>
<evidence type="ECO:0000256" key="12">
    <source>
        <dbReference type="ARBA" id="ARBA00023277"/>
    </source>
</evidence>
<dbReference type="InterPro" id="IPR011611">
    <property type="entry name" value="PfkB_dom"/>
</dbReference>
<evidence type="ECO:0000256" key="3">
    <source>
        <dbReference type="ARBA" id="ARBA00016943"/>
    </source>
</evidence>
<dbReference type="Proteomes" id="UP001558652">
    <property type="component" value="Unassembled WGS sequence"/>
</dbReference>
<keyword evidence="13" id="KW-0539">Nucleus</keyword>
<gene>
    <name evidence="15" type="ORF">AAG570_008477</name>
</gene>
<dbReference type="PANTHER" id="PTHR10584">
    <property type="entry name" value="SUGAR KINASE"/>
    <property type="match status" value="1"/>
</dbReference>
<keyword evidence="12 13" id="KW-0119">Carbohydrate metabolism</keyword>
<evidence type="ECO:0000256" key="7">
    <source>
        <dbReference type="ARBA" id="ARBA00022741"/>
    </source>
</evidence>
<keyword evidence="8 13" id="KW-0418">Kinase</keyword>
<evidence type="ECO:0000256" key="8">
    <source>
        <dbReference type="ARBA" id="ARBA00022777"/>
    </source>
</evidence>
<keyword evidence="4 13" id="KW-0963">Cytoplasm</keyword>
<evidence type="ECO:0000313" key="15">
    <source>
        <dbReference type="EMBL" id="KAL1138413.1"/>
    </source>
</evidence>
<dbReference type="InterPro" id="IPR029056">
    <property type="entry name" value="Ribokinase-like"/>
</dbReference>
<feature type="active site" description="Proton acceptor" evidence="13">
    <location>
        <position position="246"/>
    </location>
</feature>
<organism evidence="15 16">
    <name type="scientific">Ranatra chinensis</name>
    <dbReference type="NCBI Taxonomy" id="642074"/>
    <lineage>
        <taxon>Eukaryota</taxon>
        <taxon>Metazoa</taxon>
        <taxon>Ecdysozoa</taxon>
        <taxon>Arthropoda</taxon>
        <taxon>Hexapoda</taxon>
        <taxon>Insecta</taxon>
        <taxon>Pterygota</taxon>
        <taxon>Neoptera</taxon>
        <taxon>Paraneoptera</taxon>
        <taxon>Hemiptera</taxon>
        <taxon>Heteroptera</taxon>
        <taxon>Panheteroptera</taxon>
        <taxon>Nepomorpha</taxon>
        <taxon>Nepidae</taxon>
        <taxon>Ranatrinae</taxon>
        <taxon>Ranatra</taxon>
    </lineage>
</organism>
<feature type="domain" description="Carbohydrate kinase PfkB" evidence="14">
    <location>
        <begin position="1"/>
        <end position="290"/>
    </location>
</feature>
<keyword evidence="11 13" id="KW-0630">Potassium</keyword>
<feature type="binding site" evidence="13">
    <location>
        <position position="240"/>
    </location>
    <ligand>
        <name>K(+)</name>
        <dbReference type="ChEBI" id="CHEBI:29103"/>
    </ligand>
</feature>
<dbReference type="Gene3D" id="3.40.1190.20">
    <property type="match status" value="1"/>
</dbReference>
<evidence type="ECO:0000256" key="1">
    <source>
        <dbReference type="ARBA" id="ARBA00005380"/>
    </source>
</evidence>
<dbReference type="EMBL" id="JBFDAA010000003">
    <property type="protein sequence ID" value="KAL1138413.1"/>
    <property type="molecule type" value="Genomic_DNA"/>
</dbReference>
<evidence type="ECO:0000256" key="13">
    <source>
        <dbReference type="HAMAP-Rule" id="MF_03215"/>
    </source>
</evidence>
<proteinExistence type="inferred from homology"/>
<feature type="binding site" evidence="13">
    <location>
        <begin position="213"/>
        <end position="218"/>
    </location>
    <ligand>
        <name>ATP</name>
        <dbReference type="ChEBI" id="CHEBI:30616"/>
    </ligand>
</feature>
<dbReference type="NCBIfam" id="TIGR02152">
    <property type="entry name" value="D_ribokin_bact"/>
    <property type="match status" value="1"/>
</dbReference>
<dbReference type="GO" id="GO:0046872">
    <property type="term" value="F:metal ion binding"/>
    <property type="evidence" value="ECO:0007669"/>
    <property type="project" value="UniProtKB-KW"/>
</dbReference>
<feature type="binding site" evidence="13">
    <location>
        <position position="287"/>
    </location>
    <ligand>
        <name>K(+)</name>
        <dbReference type="ChEBI" id="CHEBI:29103"/>
    </ligand>
</feature>
<dbReference type="InterPro" id="IPR002173">
    <property type="entry name" value="Carboh/pur_kinase_PfkB_CS"/>
</dbReference>
<comment type="catalytic activity">
    <reaction evidence="13">
        <text>D-ribose + ATP = D-ribose 5-phosphate + ADP + H(+)</text>
        <dbReference type="Rhea" id="RHEA:13697"/>
        <dbReference type="ChEBI" id="CHEBI:15378"/>
        <dbReference type="ChEBI" id="CHEBI:30616"/>
        <dbReference type="ChEBI" id="CHEBI:47013"/>
        <dbReference type="ChEBI" id="CHEBI:78346"/>
        <dbReference type="ChEBI" id="CHEBI:456216"/>
        <dbReference type="EC" id="2.7.1.15"/>
    </reaction>
</comment>
<feature type="binding site" evidence="13">
    <location>
        <position position="246"/>
    </location>
    <ligand>
        <name>substrate</name>
    </ligand>
</feature>
<protein>
    <recommendedName>
        <fullName evidence="3 13">Ribokinase</fullName>
        <shortName evidence="13">RK</shortName>
        <ecNumber evidence="2 13">2.7.1.15</ecNumber>
    </recommendedName>
</protein>
<accession>A0ABD0ZC62</accession>
<evidence type="ECO:0000256" key="10">
    <source>
        <dbReference type="ARBA" id="ARBA00022842"/>
    </source>
</evidence>
<dbReference type="AlphaFoldDB" id="A0ABD0ZC62"/>
<evidence type="ECO:0000259" key="14">
    <source>
        <dbReference type="Pfam" id="PF00294"/>
    </source>
</evidence>
<feature type="binding site" evidence="13">
    <location>
        <position position="177"/>
    </location>
    <ligand>
        <name>ATP</name>
        <dbReference type="ChEBI" id="CHEBI:30616"/>
    </ligand>
</feature>
<comment type="cofactor">
    <cofactor evidence="13">
        <name>Mg(2+)</name>
        <dbReference type="ChEBI" id="CHEBI:18420"/>
    </cofactor>
    <text evidence="13">Requires a divalent cation, most likely magnesium in vivo, as an electrophilic catalyst to aid phosphoryl group transfer. It is the chelate of the metal and the nucleotide that is the actual substrate.</text>
</comment>
<keyword evidence="6 13" id="KW-0479">Metal-binding</keyword>
<dbReference type="PANTHER" id="PTHR10584:SF166">
    <property type="entry name" value="RIBOKINASE"/>
    <property type="match status" value="1"/>
</dbReference>
<keyword evidence="5 13" id="KW-0808">Transferase</keyword>
<evidence type="ECO:0000313" key="16">
    <source>
        <dbReference type="Proteomes" id="UP001558652"/>
    </source>
</evidence>
<feature type="binding site" evidence="13">
    <location>
        <begin position="245"/>
        <end position="246"/>
    </location>
    <ligand>
        <name>ATP</name>
        <dbReference type="ChEBI" id="CHEBI:30616"/>
    </ligand>
</feature>
<comment type="pathway">
    <text evidence="13">Carbohydrate metabolism; D-ribose degradation; D-ribose 5-phosphate from beta-D-ribopyranose: step 2/2.</text>
</comment>
<dbReference type="FunFam" id="3.40.1190.20:FF:000010">
    <property type="entry name" value="Ribokinase"/>
    <property type="match status" value="1"/>
</dbReference>
<dbReference type="HAMAP" id="MF_01987">
    <property type="entry name" value="Ribokinase"/>
    <property type="match status" value="1"/>
</dbReference>
<evidence type="ECO:0000256" key="4">
    <source>
        <dbReference type="ARBA" id="ARBA00022490"/>
    </source>
</evidence>
<comment type="caution">
    <text evidence="15">The sequence shown here is derived from an EMBL/GenBank/DDBJ whole genome shotgun (WGS) entry which is preliminary data.</text>
</comment>
<dbReference type="InterPro" id="IPR002139">
    <property type="entry name" value="Ribo/fructo_kinase"/>
</dbReference>
<feature type="binding site" evidence="13">
    <location>
        <position position="242"/>
    </location>
    <ligand>
        <name>K(+)</name>
        <dbReference type="ChEBI" id="CHEBI:29103"/>
    </ligand>
</feature>
<feature type="binding site" evidence="13">
    <location>
        <position position="130"/>
    </location>
    <ligand>
        <name>substrate</name>
    </ligand>
</feature>
<dbReference type="Pfam" id="PF00294">
    <property type="entry name" value="PfkB"/>
    <property type="match status" value="1"/>
</dbReference>
<comment type="subunit">
    <text evidence="13">Homodimer.</text>
</comment>
<keyword evidence="10 13" id="KW-0460">Magnesium</keyword>
<feature type="binding site" evidence="13">
    <location>
        <position position="278"/>
    </location>
    <ligand>
        <name>K(+)</name>
        <dbReference type="ChEBI" id="CHEBI:29103"/>
    </ligand>
</feature>
<keyword evidence="7 13" id="KW-0547">Nucleotide-binding</keyword>
<evidence type="ECO:0000256" key="9">
    <source>
        <dbReference type="ARBA" id="ARBA00022840"/>
    </source>
</evidence>
<dbReference type="CDD" id="cd01174">
    <property type="entry name" value="ribokinase"/>
    <property type="match status" value="1"/>
</dbReference>
<sequence length="301" mass="31851">MIDLVCYAPRLPRRGETLHGTKFSIGHGGKGANQCVAAAKLGASTSLIARLGDDSFGKEYLKSLKELGINTDNVILTPLKSSGMAQITVSESGDNHIVIVAGANDLLSVEDIRASQNMIEEAKVVIFQFETPLSTTVNTLQLLKDSSGKPVSIVNGAPALDHLDSKIFPLCDIFCVNESEAGAILREDVDSVENATHAAKKFLQLGCNTVIITLGSKGAVFATENSKIGHVPAQSVTPVDTTGAGDAFIGALAYFTAFMGQLPLSERIRRSCVVASTSVLRAGTQISFPNKMDLPEELFVS</sequence>
<comment type="similarity">
    <text evidence="13">Belongs to the carbohydrate kinase PfkB family. Ribokinase subfamily.</text>
</comment>
<keyword evidence="16" id="KW-1185">Reference proteome</keyword>
<feature type="binding site" evidence="13">
    <location>
        <position position="283"/>
    </location>
    <ligand>
        <name>K(+)</name>
        <dbReference type="ChEBI" id="CHEBI:29103"/>
    </ligand>
</feature>
<comment type="function">
    <text evidence="13">Catalyzes the phosphorylation of ribose at O-5 in a reaction requiring ATP and magnesium. The resulting D-ribose-5-phosphate can then be used either for sythesis of nucleotides, histidine, and tryptophan, or as a component of the pentose phosphate pathway.</text>
</comment>
<comment type="caution">
    <text evidence="13">Lacks conserved residue(s) required for the propagation of feature annotation.</text>
</comment>
<evidence type="ECO:0000256" key="2">
    <source>
        <dbReference type="ARBA" id="ARBA00012035"/>
    </source>
</evidence>
<comment type="similarity">
    <text evidence="1">Belongs to the carbohydrate kinase pfkB family.</text>
</comment>
<dbReference type="EC" id="2.7.1.15" evidence="2 13"/>
<dbReference type="GO" id="GO:0005524">
    <property type="term" value="F:ATP binding"/>
    <property type="evidence" value="ECO:0007669"/>
    <property type="project" value="UniProtKB-UniRule"/>
</dbReference>
<reference evidence="15 16" key="1">
    <citation type="submission" date="2024-07" db="EMBL/GenBank/DDBJ databases">
        <title>Chromosome-level genome assembly of the water stick insect Ranatra chinensis (Heteroptera: Nepidae).</title>
        <authorList>
            <person name="Liu X."/>
        </authorList>
    </citation>
    <scope>NUCLEOTIDE SEQUENCE [LARGE SCALE GENOMIC DNA]</scope>
    <source>
        <strain evidence="15">Cailab_2021Rc</strain>
        <tissue evidence="15">Muscle</tissue>
    </source>
</reference>
<evidence type="ECO:0000256" key="6">
    <source>
        <dbReference type="ARBA" id="ARBA00022723"/>
    </source>
</evidence>
<name>A0ABD0ZC62_9HEMI</name>
<dbReference type="GO" id="GO:0019303">
    <property type="term" value="P:D-ribose catabolic process"/>
    <property type="evidence" value="ECO:0007669"/>
    <property type="project" value="UniProtKB-UniRule"/>
</dbReference>
<comment type="activity regulation">
    <text evidence="13">Activated by a monovalent cation that binds near, but not in, the active site. The most likely occupant of the site in vivo is potassium. Ion binding induces a conformational change that may alter substrate affinity.</text>
</comment>
<keyword evidence="9 13" id="KW-0067">ATP-binding</keyword>
<dbReference type="SUPFAM" id="SSF53613">
    <property type="entry name" value="Ribokinase-like"/>
    <property type="match status" value="1"/>
</dbReference>
<evidence type="ECO:0000256" key="11">
    <source>
        <dbReference type="ARBA" id="ARBA00022958"/>
    </source>
</evidence>
<feature type="binding site" evidence="13">
    <location>
        <begin position="29"/>
        <end position="33"/>
    </location>
    <ligand>
        <name>substrate</name>
    </ligand>
</feature>